<organism evidence="3 4">
    <name type="scientific">Glarea lozoyensis (strain ATCC 20868 / MF5171)</name>
    <dbReference type="NCBI Taxonomy" id="1116229"/>
    <lineage>
        <taxon>Eukaryota</taxon>
        <taxon>Fungi</taxon>
        <taxon>Dikarya</taxon>
        <taxon>Ascomycota</taxon>
        <taxon>Pezizomycotina</taxon>
        <taxon>Leotiomycetes</taxon>
        <taxon>Helotiales</taxon>
        <taxon>Helotiaceae</taxon>
        <taxon>Glarea</taxon>
    </lineage>
</organism>
<protein>
    <submittedName>
        <fullName evidence="3">Uncharacterized protein</fullName>
    </submittedName>
</protein>
<keyword evidence="4" id="KW-1185">Reference proteome</keyword>
<feature type="transmembrane region" description="Helical" evidence="2">
    <location>
        <begin position="75"/>
        <end position="98"/>
    </location>
</feature>
<keyword evidence="2" id="KW-1133">Transmembrane helix</keyword>
<dbReference type="RefSeq" id="XP_008087894.1">
    <property type="nucleotide sequence ID" value="XM_008089703.1"/>
</dbReference>
<accession>S3CI86</accession>
<gene>
    <name evidence="3" type="ORF">GLAREA_11560</name>
</gene>
<feature type="region of interest" description="Disordered" evidence="1">
    <location>
        <begin position="201"/>
        <end position="238"/>
    </location>
</feature>
<feature type="compositionally biased region" description="Polar residues" evidence="1">
    <location>
        <begin position="271"/>
        <end position="298"/>
    </location>
</feature>
<dbReference type="EMBL" id="KE145372">
    <property type="protein sequence ID" value="EPE24979.1"/>
    <property type="molecule type" value="Genomic_DNA"/>
</dbReference>
<dbReference type="GeneID" id="19470601"/>
<feature type="region of interest" description="Disordered" evidence="1">
    <location>
        <begin position="383"/>
        <end position="409"/>
    </location>
</feature>
<evidence type="ECO:0000313" key="4">
    <source>
        <dbReference type="Proteomes" id="UP000016922"/>
    </source>
</evidence>
<feature type="compositionally biased region" description="Polar residues" evidence="1">
    <location>
        <begin position="436"/>
        <end position="448"/>
    </location>
</feature>
<dbReference type="AlphaFoldDB" id="S3CI86"/>
<feature type="compositionally biased region" description="Basic and acidic residues" evidence="1">
    <location>
        <begin position="214"/>
        <end position="226"/>
    </location>
</feature>
<feature type="region of interest" description="Disordered" evidence="1">
    <location>
        <begin position="255"/>
        <end position="345"/>
    </location>
</feature>
<keyword evidence="2" id="KW-0812">Transmembrane</keyword>
<feature type="compositionally biased region" description="Basic and acidic residues" evidence="1">
    <location>
        <begin position="480"/>
        <end position="490"/>
    </location>
</feature>
<evidence type="ECO:0000256" key="1">
    <source>
        <dbReference type="SAM" id="MobiDB-lite"/>
    </source>
</evidence>
<proteinExistence type="predicted"/>
<evidence type="ECO:0000256" key="2">
    <source>
        <dbReference type="SAM" id="Phobius"/>
    </source>
</evidence>
<feature type="region of interest" description="Disordered" evidence="1">
    <location>
        <begin position="148"/>
        <end position="179"/>
    </location>
</feature>
<feature type="compositionally biased region" description="Low complexity" evidence="1">
    <location>
        <begin position="47"/>
        <end position="62"/>
    </location>
</feature>
<sequence>MDQNSPLVVGGDVEVPPMIPWESISPSIQAAVTPSANPTSVQTPYIPAATSSTSPSESSAASIDSLGLSSKNRGAIIGGVIGGVAGLGITLVLVLFLLGTRKKAKKQRAAENKNRATIEERSYTGLNEAFAGVPFRRSGQSQDVKLLRSLQSPSPVYSPTTPGNLGAHERSMSRSPSPYLITPEASLRMVPSDPALLHSFIDGTPPRSLNRSLSARESDRSFRYSRDLPGTPARSLSDRVTSRFSIKVDSSRFSTVDEVSLSSPKRAGDSIRTTSAHDTSKPSTPNLPVSPNSSTPLTPQFPFHYGTTRDTLDTMGFPVGSDSDSEPPRSPYTDLPLVSPIPRSPLHKQKGVLERVARGDVTTTQPSPLSNIALLALARQSSDSSHSLYTPPSPEPSSPQQHKRTPTTASQRIVNEMQFSRESPVLGMRGPPVKISPSTQNFPPQVQGNKKLGAGLGRKASTKSALSVSSAYSEDIPSNKVDRHTVWPKI</sequence>
<name>S3CI86_GLAL2</name>
<dbReference type="OrthoDB" id="10651686at2759"/>
<dbReference type="HOGENOM" id="CLU_556728_0_0_1"/>
<keyword evidence="2" id="KW-0472">Membrane</keyword>
<feature type="region of interest" description="Disordered" evidence="1">
    <location>
        <begin position="424"/>
        <end position="490"/>
    </location>
</feature>
<dbReference type="KEGG" id="glz:GLAREA_11560"/>
<reference evidence="3 4" key="1">
    <citation type="journal article" date="2013" name="BMC Genomics">
        <title>Genomics-driven discovery of the pneumocandin biosynthetic gene cluster in the fungus Glarea lozoyensis.</title>
        <authorList>
            <person name="Chen L."/>
            <person name="Yue Q."/>
            <person name="Zhang X."/>
            <person name="Xiang M."/>
            <person name="Wang C."/>
            <person name="Li S."/>
            <person name="Che Y."/>
            <person name="Ortiz-Lopez F.J."/>
            <person name="Bills G.F."/>
            <person name="Liu X."/>
            <person name="An Z."/>
        </authorList>
    </citation>
    <scope>NUCLEOTIDE SEQUENCE [LARGE SCALE GENOMIC DNA]</scope>
    <source>
        <strain evidence="4">ATCC 20868 / MF5171</strain>
    </source>
</reference>
<feature type="region of interest" description="Disordered" evidence="1">
    <location>
        <begin position="35"/>
        <end position="62"/>
    </location>
</feature>
<feature type="compositionally biased region" description="Polar residues" evidence="1">
    <location>
        <begin position="462"/>
        <end position="472"/>
    </location>
</feature>
<feature type="compositionally biased region" description="Polar residues" evidence="1">
    <location>
        <begin position="148"/>
        <end position="163"/>
    </location>
</feature>
<evidence type="ECO:0000313" key="3">
    <source>
        <dbReference type="EMBL" id="EPE24979.1"/>
    </source>
</evidence>
<dbReference type="Proteomes" id="UP000016922">
    <property type="component" value="Unassembled WGS sequence"/>
</dbReference>